<dbReference type="EnsemblMetazoa" id="GPPI045005-RA">
    <property type="protein sequence ID" value="GPPI045005-PA"/>
    <property type="gene ID" value="GPPI045005"/>
</dbReference>
<organism evidence="1 2">
    <name type="scientific">Glossina palpalis gambiensis</name>
    <dbReference type="NCBI Taxonomy" id="67801"/>
    <lineage>
        <taxon>Eukaryota</taxon>
        <taxon>Metazoa</taxon>
        <taxon>Ecdysozoa</taxon>
        <taxon>Arthropoda</taxon>
        <taxon>Hexapoda</taxon>
        <taxon>Insecta</taxon>
        <taxon>Pterygota</taxon>
        <taxon>Neoptera</taxon>
        <taxon>Endopterygota</taxon>
        <taxon>Diptera</taxon>
        <taxon>Brachycera</taxon>
        <taxon>Muscomorpha</taxon>
        <taxon>Hippoboscoidea</taxon>
        <taxon>Glossinidae</taxon>
        <taxon>Glossina</taxon>
    </lineage>
</organism>
<dbReference type="EMBL" id="JXJN01023097">
    <property type="status" value="NOT_ANNOTATED_CDS"/>
    <property type="molecule type" value="Genomic_DNA"/>
</dbReference>
<evidence type="ECO:0000313" key="1">
    <source>
        <dbReference type="EnsemblMetazoa" id="GPPI045005-PA"/>
    </source>
</evidence>
<sequence>MASTLFEKIETYGAPFQGGYSSDVTWQSERLDYDSNLCGGLFFYIDLLKLRAINSSLYQPNSVIAYMSIPTNM</sequence>
<reference evidence="1" key="2">
    <citation type="submission" date="2020-05" db="UniProtKB">
        <authorList>
            <consortium name="EnsemblMetazoa"/>
        </authorList>
    </citation>
    <scope>IDENTIFICATION</scope>
    <source>
        <strain evidence="1">IAEA</strain>
    </source>
</reference>
<protein>
    <submittedName>
        <fullName evidence="1">Uncharacterized protein</fullName>
    </submittedName>
</protein>
<accession>A0A1B0BZD6</accession>
<reference evidence="2" key="1">
    <citation type="submission" date="2015-01" db="EMBL/GenBank/DDBJ databases">
        <authorList>
            <person name="Aksoy S."/>
            <person name="Warren W."/>
            <person name="Wilson R.K."/>
        </authorList>
    </citation>
    <scope>NUCLEOTIDE SEQUENCE [LARGE SCALE GENOMIC DNA]</scope>
    <source>
        <strain evidence="2">IAEA</strain>
    </source>
</reference>
<dbReference type="AlphaFoldDB" id="A0A1B0BZD6"/>
<dbReference type="VEuPathDB" id="VectorBase:GPPI045005"/>
<evidence type="ECO:0000313" key="2">
    <source>
        <dbReference type="Proteomes" id="UP000092460"/>
    </source>
</evidence>
<keyword evidence="2" id="KW-1185">Reference proteome</keyword>
<name>A0A1B0BZD6_9MUSC</name>
<proteinExistence type="predicted"/>
<dbReference type="Proteomes" id="UP000092460">
    <property type="component" value="Unassembled WGS sequence"/>
</dbReference>